<dbReference type="EMBL" id="LLXL01005014">
    <property type="protein sequence ID" value="PKK56879.1"/>
    <property type="molecule type" value="Genomic_DNA"/>
</dbReference>
<accession>A0A2N1M5J1</accession>
<dbReference type="VEuPathDB" id="FungiDB:RhiirFUN_002569"/>
<proteinExistence type="predicted"/>
<reference evidence="2 3" key="2">
    <citation type="submission" date="2017-10" db="EMBL/GenBank/DDBJ databases">
        <title>Extensive intraspecific genome diversity in a model arbuscular mycorrhizal fungus.</title>
        <authorList>
            <person name="Chen E.C.H."/>
            <person name="Morin E."/>
            <person name="Baudet D."/>
            <person name="Noel J."/>
            <person name="Ndikumana S."/>
            <person name="Charron P."/>
            <person name="St-Onge C."/>
            <person name="Giorgi J."/>
            <person name="Grigoriev I.V."/>
            <person name="Roux C."/>
            <person name="Martin F.M."/>
            <person name="Corradi N."/>
        </authorList>
    </citation>
    <scope>NUCLEOTIDE SEQUENCE [LARGE SCALE GENOMIC DNA]</scope>
    <source>
        <strain evidence="2 3">C2</strain>
    </source>
</reference>
<organism evidence="2 3">
    <name type="scientific">Rhizophagus irregularis</name>
    <dbReference type="NCBI Taxonomy" id="588596"/>
    <lineage>
        <taxon>Eukaryota</taxon>
        <taxon>Fungi</taxon>
        <taxon>Fungi incertae sedis</taxon>
        <taxon>Mucoromycota</taxon>
        <taxon>Glomeromycotina</taxon>
        <taxon>Glomeromycetes</taxon>
        <taxon>Glomerales</taxon>
        <taxon>Glomeraceae</taxon>
        <taxon>Rhizophagus</taxon>
    </lineage>
</organism>
<dbReference type="Proteomes" id="UP000233469">
    <property type="component" value="Unassembled WGS sequence"/>
</dbReference>
<feature type="region of interest" description="Disordered" evidence="1">
    <location>
        <begin position="97"/>
        <end position="157"/>
    </location>
</feature>
<dbReference type="VEuPathDB" id="FungiDB:FUN_003122"/>
<evidence type="ECO:0000313" key="2">
    <source>
        <dbReference type="EMBL" id="PKK56879.1"/>
    </source>
</evidence>
<evidence type="ECO:0000313" key="3">
    <source>
        <dbReference type="Proteomes" id="UP000233469"/>
    </source>
</evidence>
<gene>
    <name evidence="2" type="ORF">RhiirC2_418334</name>
</gene>
<dbReference type="AlphaFoldDB" id="A0A2N1M5J1"/>
<reference evidence="2 3" key="1">
    <citation type="submission" date="2016-04" db="EMBL/GenBank/DDBJ databases">
        <title>Genome analyses suggest a sexual origin of heterokaryosis in a supposedly ancient asexual fungus.</title>
        <authorList>
            <person name="Ropars J."/>
            <person name="Sedzielewska K."/>
            <person name="Noel J."/>
            <person name="Charron P."/>
            <person name="Farinelli L."/>
            <person name="Marton T."/>
            <person name="Kruger M."/>
            <person name="Pelin A."/>
            <person name="Brachmann A."/>
            <person name="Corradi N."/>
        </authorList>
    </citation>
    <scope>NUCLEOTIDE SEQUENCE [LARGE SCALE GENOMIC DNA]</scope>
    <source>
        <strain evidence="2 3">C2</strain>
    </source>
</reference>
<comment type="caution">
    <text evidence="2">The sequence shown here is derived from an EMBL/GenBank/DDBJ whole genome shotgun (WGS) entry which is preliminary data.</text>
</comment>
<dbReference type="VEuPathDB" id="FungiDB:RhiirA1_446886"/>
<protein>
    <submittedName>
        <fullName evidence="2">Uncharacterized protein</fullName>
    </submittedName>
</protein>
<sequence>MSESKEYEYFDRKSSKWNIIGFLNECDLEPFQRKIDCYLKCLDTIFESEHGMRKETAKNLLDNYKLEPKTDRRRARHWDQERSRKQVHINQPIVATVHGNGNMTNIGDDNSGTIVSSKRGKRDKEEEDERNQTKRVRFHEEKSPLKKKSKSGKRVSI</sequence>
<feature type="compositionally biased region" description="Basic residues" evidence="1">
    <location>
        <begin position="145"/>
        <end position="157"/>
    </location>
</feature>
<feature type="compositionally biased region" description="Polar residues" evidence="1">
    <location>
        <begin position="99"/>
        <end position="116"/>
    </location>
</feature>
<name>A0A2N1M5J1_9GLOM</name>
<evidence type="ECO:0000256" key="1">
    <source>
        <dbReference type="SAM" id="MobiDB-lite"/>
    </source>
</evidence>